<feature type="compositionally biased region" description="Basic and acidic residues" evidence="1">
    <location>
        <begin position="11"/>
        <end position="32"/>
    </location>
</feature>
<dbReference type="CDD" id="cd00303">
    <property type="entry name" value="retropepsin_like"/>
    <property type="match status" value="1"/>
</dbReference>
<feature type="region of interest" description="Disordered" evidence="1">
    <location>
        <begin position="1"/>
        <end position="66"/>
    </location>
</feature>
<evidence type="ECO:0000256" key="1">
    <source>
        <dbReference type="SAM" id="MobiDB-lite"/>
    </source>
</evidence>
<dbReference type="Gene3D" id="3.10.10.10">
    <property type="entry name" value="HIV Type 1 Reverse Transcriptase, subunit A, domain 1"/>
    <property type="match status" value="1"/>
</dbReference>
<dbReference type="InterPro" id="IPR001969">
    <property type="entry name" value="Aspartic_peptidase_AS"/>
</dbReference>
<dbReference type="Pfam" id="PF13975">
    <property type="entry name" value="gag-asp_proteas"/>
    <property type="match status" value="1"/>
</dbReference>
<dbReference type="InterPro" id="IPR021109">
    <property type="entry name" value="Peptidase_aspartic_dom_sf"/>
</dbReference>
<keyword evidence="2" id="KW-0808">Transferase</keyword>
<proteinExistence type="predicted"/>
<evidence type="ECO:0000313" key="3">
    <source>
        <dbReference type="Proteomes" id="UP000288805"/>
    </source>
</evidence>
<dbReference type="CDD" id="cd01647">
    <property type="entry name" value="RT_LTR"/>
    <property type="match status" value="1"/>
</dbReference>
<dbReference type="PANTHER" id="PTHR15503:SF45">
    <property type="entry name" value="RNA-DIRECTED DNA POLYMERASE HOMOLOG"/>
    <property type="match status" value="1"/>
</dbReference>
<dbReference type="GO" id="GO:0004190">
    <property type="term" value="F:aspartic-type endopeptidase activity"/>
    <property type="evidence" value="ECO:0007669"/>
    <property type="project" value="InterPro"/>
</dbReference>
<dbReference type="Gene3D" id="3.30.70.270">
    <property type="match status" value="1"/>
</dbReference>
<comment type="caution">
    <text evidence="2">The sequence shown here is derived from an EMBL/GenBank/DDBJ whole genome shotgun (WGS) entry which is preliminary data.</text>
</comment>
<dbReference type="InterPro" id="IPR043502">
    <property type="entry name" value="DNA/RNA_pol_sf"/>
</dbReference>
<organism evidence="2 3">
    <name type="scientific">Vitis vinifera</name>
    <name type="common">Grape</name>
    <dbReference type="NCBI Taxonomy" id="29760"/>
    <lineage>
        <taxon>Eukaryota</taxon>
        <taxon>Viridiplantae</taxon>
        <taxon>Streptophyta</taxon>
        <taxon>Embryophyta</taxon>
        <taxon>Tracheophyta</taxon>
        <taxon>Spermatophyta</taxon>
        <taxon>Magnoliopsida</taxon>
        <taxon>eudicotyledons</taxon>
        <taxon>Gunneridae</taxon>
        <taxon>Pentapetalae</taxon>
        <taxon>rosids</taxon>
        <taxon>Vitales</taxon>
        <taxon>Vitaceae</taxon>
        <taxon>Viteae</taxon>
        <taxon>Vitis</taxon>
    </lineage>
</organism>
<keyword evidence="2" id="KW-0548">Nucleotidyltransferase</keyword>
<evidence type="ECO:0000313" key="2">
    <source>
        <dbReference type="EMBL" id="RVW26153.1"/>
    </source>
</evidence>
<accession>A0A438CSL2</accession>
<gene>
    <name evidence="2" type="primary">RRPO_42</name>
    <name evidence="2" type="ORF">CK203_110542</name>
</gene>
<name>A0A438CSL2_VITVI</name>
<feature type="compositionally biased region" description="Gly residues" evidence="1">
    <location>
        <begin position="47"/>
        <end position="57"/>
    </location>
</feature>
<protein>
    <submittedName>
        <fullName evidence="2">RNA-directed DNA polymerase-like</fullName>
    </submittedName>
</protein>
<dbReference type="PROSITE" id="PS00141">
    <property type="entry name" value="ASP_PROTEASE"/>
    <property type="match status" value="1"/>
</dbReference>
<dbReference type="InterPro" id="IPR032567">
    <property type="entry name" value="RTL1-rel"/>
</dbReference>
<dbReference type="SUPFAM" id="SSF50630">
    <property type="entry name" value="Acid proteases"/>
    <property type="match status" value="1"/>
</dbReference>
<dbReference type="Gene3D" id="2.40.70.10">
    <property type="entry name" value="Acid Proteases"/>
    <property type="match status" value="1"/>
</dbReference>
<dbReference type="GO" id="GO:0006508">
    <property type="term" value="P:proteolysis"/>
    <property type="evidence" value="ECO:0007669"/>
    <property type="project" value="InterPro"/>
</dbReference>
<keyword evidence="2" id="KW-0695">RNA-directed DNA polymerase</keyword>
<feature type="region of interest" description="Disordered" evidence="1">
    <location>
        <begin position="213"/>
        <end position="237"/>
    </location>
</feature>
<sequence>MSGSNVEETSEQTHEREIKPIARGKGMKDKSYDAINQHGGKASQGGVSHGGHPGRGGLDQARHGEGLRGSNGAARFMATHEAPRVEVPKPHTFSGKRDAKELDNFLWHMKRNFEAITLTDEATMVRTATLYLTDNATLWWCQRKNMKCLKHTSSIREYVKEFSTLMLEIPNMFEEELLFNFMDNLKSWVEQELRRRGVQDLATTMAVAESLVDYRRGDSSKPKPPSKGNQAKGKDKRKEFTPRINCFLCDGPHWVLDCLKRKALNAMIEENEKKSDAQVGLLQLLNTLEANPMPKTPQSKELMYVEALVNKKGTKALVDTGATHNFVSKDEIRRLELQASKERGWLKAVNSTTKPSHGVAREVTMHIGSWEGRVDFTVAPMDDFKMEEKPCMVPMVTEGMPKTPMLSAMQVKKGLKRKKVTYLAILKEERDDGRKEDHKIELESRAKPPTMGPYRMAPPELEELRRQLKELLDVGFIHPSKASYGALVLFQKKHNGSLWMCIDYQALNKVTVKNKYPILLIADLFDQLGRARYFTKLDLRLGYYQVRIVERDEPKTTCVTRYDSFEF</sequence>
<dbReference type="SUPFAM" id="SSF56672">
    <property type="entry name" value="DNA/RNA polymerases"/>
    <property type="match status" value="1"/>
</dbReference>
<dbReference type="InterPro" id="IPR043128">
    <property type="entry name" value="Rev_trsase/Diguanyl_cyclase"/>
</dbReference>
<dbReference type="GO" id="GO:0003964">
    <property type="term" value="F:RNA-directed DNA polymerase activity"/>
    <property type="evidence" value="ECO:0007669"/>
    <property type="project" value="UniProtKB-KW"/>
</dbReference>
<reference evidence="2 3" key="1">
    <citation type="journal article" date="2018" name="PLoS Genet.">
        <title>Population sequencing reveals clonal diversity and ancestral inbreeding in the grapevine cultivar Chardonnay.</title>
        <authorList>
            <person name="Roach M.J."/>
            <person name="Johnson D.L."/>
            <person name="Bohlmann J."/>
            <person name="van Vuuren H.J."/>
            <person name="Jones S.J."/>
            <person name="Pretorius I.S."/>
            <person name="Schmidt S.A."/>
            <person name="Borneman A.R."/>
        </authorList>
    </citation>
    <scope>NUCLEOTIDE SEQUENCE [LARGE SCALE GENOMIC DNA]</scope>
    <source>
        <strain evidence="3">cv. Chardonnay</strain>
        <tissue evidence="2">Leaf</tissue>
    </source>
</reference>
<dbReference type="PANTHER" id="PTHR15503">
    <property type="entry name" value="LDOC1 RELATED"/>
    <property type="match status" value="1"/>
</dbReference>
<dbReference type="EMBL" id="QGNW01002033">
    <property type="protein sequence ID" value="RVW26153.1"/>
    <property type="molecule type" value="Genomic_DNA"/>
</dbReference>
<dbReference type="AlphaFoldDB" id="A0A438CSL2"/>
<dbReference type="Proteomes" id="UP000288805">
    <property type="component" value="Unassembled WGS sequence"/>
</dbReference>